<reference evidence="2" key="1">
    <citation type="submission" date="2016-11" db="UniProtKB">
        <authorList>
            <consortium name="WormBaseParasite"/>
        </authorList>
    </citation>
    <scope>IDENTIFICATION</scope>
    <source>
        <strain evidence="2">KR3021</strain>
    </source>
</reference>
<sequence length="113" mass="13509">MIPKTKEPGTWGDYYFGGKQSTARRSWTLEMIHQTNQLVPTFNELFDKETFYVFAFIFAVLAFLLAFILARYCNIKIKEKPIYVDRQWRNGIPANCFQFPWQLDEQKENKKNK</sequence>
<dbReference type="WBParaSite" id="RSKR_0000105700.1">
    <property type="protein sequence ID" value="RSKR_0000105700.1"/>
    <property type="gene ID" value="RSKR_0000105700"/>
</dbReference>
<proteinExistence type="predicted"/>
<name>A0AC35TIZ1_9BILA</name>
<organism evidence="1 2">
    <name type="scientific">Rhabditophanes sp. KR3021</name>
    <dbReference type="NCBI Taxonomy" id="114890"/>
    <lineage>
        <taxon>Eukaryota</taxon>
        <taxon>Metazoa</taxon>
        <taxon>Ecdysozoa</taxon>
        <taxon>Nematoda</taxon>
        <taxon>Chromadorea</taxon>
        <taxon>Rhabditida</taxon>
        <taxon>Tylenchina</taxon>
        <taxon>Panagrolaimomorpha</taxon>
        <taxon>Strongyloidoidea</taxon>
        <taxon>Alloionematidae</taxon>
        <taxon>Rhabditophanes</taxon>
    </lineage>
</organism>
<accession>A0AC35TIZ1</accession>
<evidence type="ECO:0000313" key="2">
    <source>
        <dbReference type="WBParaSite" id="RSKR_0000105700.1"/>
    </source>
</evidence>
<dbReference type="Proteomes" id="UP000095286">
    <property type="component" value="Unplaced"/>
</dbReference>
<protein>
    <submittedName>
        <fullName evidence="2">Uncharacterized protein</fullName>
    </submittedName>
</protein>
<evidence type="ECO:0000313" key="1">
    <source>
        <dbReference type="Proteomes" id="UP000095286"/>
    </source>
</evidence>